<evidence type="ECO:0008006" key="3">
    <source>
        <dbReference type="Google" id="ProtNLM"/>
    </source>
</evidence>
<dbReference type="PANTHER" id="PTHR10166">
    <property type="entry name" value="VOLTAGE-DEPENDENT CALCIUM CHANNEL SUBUNIT ALPHA-2/DELTA-RELATED"/>
    <property type="match status" value="1"/>
</dbReference>
<dbReference type="SUPFAM" id="SSF53300">
    <property type="entry name" value="vWA-like"/>
    <property type="match status" value="1"/>
</dbReference>
<dbReference type="InterPro" id="IPR051173">
    <property type="entry name" value="Ca_channel_alpha-2/delta"/>
</dbReference>
<dbReference type="GO" id="GO:0005891">
    <property type="term" value="C:voltage-gated calcium channel complex"/>
    <property type="evidence" value="ECO:0007669"/>
    <property type="project" value="TreeGrafter"/>
</dbReference>
<evidence type="ECO:0000313" key="2">
    <source>
        <dbReference type="Proteomes" id="UP001209878"/>
    </source>
</evidence>
<accession>A0AAD9PA29</accession>
<comment type="caution">
    <text evidence="1">The sequence shown here is derived from an EMBL/GenBank/DDBJ whole genome shotgun (WGS) entry which is preliminary data.</text>
</comment>
<organism evidence="1 2">
    <name type="scientific">Ridgeia piscesae</name>
    <name type="common">Tubeworm</name>
    <dbReference type="NCBI Taxonomy" id="27915"/>
    <lineage>
        <taxon>Eukaryota</taxon>
        <taxon>Metazoa</taxon>
        <taxon>Spiralia</taxon>
        <taxon>Lophotrochozoa</taxon>
        <taxon>Annelida</taxon>
        <taxon>Polychaeta</taxon>
        <taxon>Sedentaria</taxon>
        <taxon>Canalipalpata</taxon>
        <taxon>Sabellida</taxon>
        <taxon>Siboglinidae</taxon>
        <taxon>Ridgeia</taxon>
    </lineage>
</organism>
<dbReference type="AlphaFoldDB" id="A0AAD9PA29"/>
<sequence length="185" mass="21451">MCIYSELPKDKPVKYAPKELLHTFVRNYKEGNEPEWQSFTTVTGIAYIYPALHYYNDHVYASTEPRLLPWYVAAATIKINIVIAIDLADAMKPYLYTAKRLAEIIVNSTKRNDKIAVFGFTDRSIQEPPSCFFDDLMPAQPSNKYVLRYHINELRRIPNANTSYRMAIQKASIYLRSETRIKNSS</sequence>
<protein>
    <recommendedName>
        <fullName evidence="3">VWFA domain-containing protein</fullName>
    </recommendedName>
</protein>
<keyword evidence="2" id="KW-1185">Reference proteome</keyword>
<dbReference type="InterPro" id="IPR036465">
    <property type="entry name" value="vWFA_dom_sf"/>
</dbReference>
<name>A0AAD9PA29_RIDPI</name>
<dbReference type="EMBL" id="JAODUO010000064">
    <property type="protein sequence ID" value="KAK2190924.1"/>
    <property type="molecule type" value="Genomic_DNA"/>
</dbReference>
<gene>
    <name evidence="1" type="ORF">NP493_64g00000</name>
</gene>
<proteinExistence type="predicted"/>
<reference evidence="1" key="1">
    <citation type="journal article" date="2023" name="Mol. Biol. Evol.">
        <title>Third-Generation Sequencing Reveals the Adaptive Role of the Epigenome in Three Deep-Sea Polychaetes.</title>
        <authorList>
            <person name="Perez M."/>
            <person name="Aroh O."/>
            <person name="Sun Y."/>
            <person name="Lan Y."/>
            <person name="Juniper S.K."/>
            <person name="Young C.R."/>
            <person name="Angers B."/>
            <person name="Qian P.Y."/>
        </authorList>
    </citation>
    <scope>NUCLEOTIDE SEQUENCE</scope>
    <source>
        <strain evidence="1">R07B-5</strain>
    </source>
</reference>
<evidence type="ECO:0000313" key="1">
    <source>
        <dbReference type="EMBL" id="KAK2190924.1"/>
    </source>
</evidence>
<dbReference type="Proteomes" id="UP001209878">
    <property type="component" value="Unassembled WGS sequence"/>
</dbReference>
<dbReference type="PANTHER" id="PTHR10166:SF37">
    <property type="entry name" value="STOLID, ISOFORM H"/>
    <property type="match status" value="1"/>
</dbReference>
<dbReference type="GO" id="GO:0005245">
    <property type="term" value="F:voltage-gated calcium channel activity"/>
    <property type="evidence" value="ECO:0007669"/>
    <property type="project" value="TreeGrafter"/>
</dbReference>